<keyword evidence="3" id="KW-0732">Signal</keyword>
<dbReference type="Proteomes" id="UP001168877">
    <property type="component" value="Unassembled WGS sequence"/>
</dbReference>
<dbReference type="Pfam" id="PF14223">
    <property type="entry name" value="Retrotran_gag_2"/>
    <property type="match status" value="1"/>
</dbReference>
<feature type="compositionally biased region" description="Polar residues" evidence="6">
    <location>
        <begin position="588"/>
        <end position="600"/>
    </location>
</feature>
<evidence type="ECO:0000256" key="4">
    <source>
        <dbReference type="ARBA" id="ARBA00022801"/>
    </source>
</evidence>
<evidence type="ECO:0000256" key="2">
    <source>
        <dbReference type="ARBA" id="ARBA00022670"/>
    </source>
</evidence>
<accession>A0AA39VZ17</accession>
<evidence type="ECO:0000256" key="3">
    <source>
        <dbReference type="ARBA" id="ARBA00022729"/>
    </source>
</evidence>
<feature type="region of interest" description="Disordered" evidence="6">
    <location>
        <begin position="579"/>
        <end position="612"/>
    </location>
</feature>
<dbReference type="PANTHER" id="PTHR11010:SF78">
    <property type="entry name" value="LYSOSOMAL PRO-X CARBOXYPEPTIDASE"/>
    <property type="match status" value="1"/>
</dbReference>
<keyword evidence="8" id="KW-1185">Reference proteome</keyword>
<dbReference type="InterPro" id="IPR008758">
    <property type="entry name" value="Peptidase_S28"/>
</dbReference>
<dbReference type="GO" id="GO:0006508">
    <property type="term" value="P:proteolysis"/>
    <property type="evidence" value="ECO:0007669"/>
    <property type="project" value="UniProtKB-KW"/>
</dbReference>
<dbReference type="AlphaFoldDB" id="A0AA39VZ17"/>
<evidence type="ECO:0000313" key="8">
    <source>
        <dbReference type="Proteomes" id="UP001168877"/>
    </source>
</evidence>
<proteinExistence type="inferred from homology"/>
<comment type="caution">
    <text evidence="7">The sequence shown here is derived from an EMBL/GenBank/DDBJ whole genome shotgun (WGS) entry which is preliminary data.</text>
</comment>
<dbReference type="InterPro" id="IPR029058">
    <property type="entry name" value="AB_hydrolase_fold"/>
</dbReference>
<dbReference type="SUPFAM" id="SSF53474">
    <property type="entry name" value="alpha/beta-Hydrolases"/>
    <property type="match status" value="3"/>
</dbReference>
<keyword evidence="5" id="KW-0325">Glycoprotein</keyword>
<dbReference type="InterPro" id="IPR042269">
    <property type="entry name" value="Ser_carbopepase_S28_SKS"/>
</dbReference>
<dbReference type="PANTHER" id="PTHR11010">
    <property type="entry name" value="PROTEASE S28 PRO-X CARBOXYPEPTIDASE-RELATED"/>
    <property type="match status" value="1"/>
</dbReference>
<evidence type="ECO:0000256" key="1">
    <source>
        <dbReference type="ARBA" id="ARBA00011079"/>
    </source>
</evidence>
<evidence type="ECO:0000256" key="6">
    <source>
        <dbReference type="SAM" id="MobiDB-lite"/>
    </source>
</evidence>
<dbReference type="EMBL" id="JAUESC010000002">
    <property type="protein sequence ID" value="KAK0603834.1"/>
    <property type="molecule type" value="Genomic_DNA"/>
</dbReference>
<gene>
    <name evidence="7" type="ORF">LWI29_009143</name>
</gene>
<reference evidence="7" key="1">
    <citation type="journal article" date="2022" name="Plant J.">
        <title>Strategies of tolerance reflected in two North American maple genomes.</title>
        <authorList>
            <person name="McEvoy S.L."/>
            <person name="Sezen U.U."/>
            <person name="Trouern-Trend A."/>
            <person name="McMahon S.M."/>
            <person name="Schaberg P.G."/>
            <person name="Yang J."/>
            <person name="Wegrzyn J.L."/>
            <person name="Swenson N.G."/>
        </authorList>
    </citation>
    <scope>NUCLEOTIDE SEQUENCE</scope>
    <source>
        <strain evidence="7">NS2018</strain>
    </source>
</reference>
<evidence type="ECO:0000313" key="7">
    <source>
        <dbReference type="EMBL" id="KAK0603834.1"/>
    </source>
</evidence>
<evidence type="ECO:0000256" key="5">
    <source>
        <dbReference type="ARBA" id="ARBA00023180"/>
    </source>
</evidence>
<dbReference type="Gene3D" id="1.20.120.980">
    <property type="entry name" value="Serine carboxypeptidase S28, SKS domain"/>
    <property type="match status" value="2"/>
</dbReference>
<comment type="similarity">
    <text evidence="1">Belongs to the peptidase S28 family.</text>
</comment>
<dbReference type="Pfam" id="PF05577">
    <property type="entry name" value="Peptidase_S28"/>
    <property type="match status" value="4"/>
</dbReference>
<dbReference type="GO" id="GO:0070008">
    <property type="term" value="F:serine-type exopeptidase activity"/>
    <property type="evidence" value="ECO:0007669"/>
    <property type="project" value="InterPro"/>
</dbReference>
<name>A0AA39VZ17_ACESA</name>
<dbReference type="Gene3D" id="3.40.50.1820">
    <property type="entry name" value="alpha/beta hydrolase"/>
    <property type="match status" value="4"/>
</dbReference>
<dbReference type="GO" id="GO:0008239">
    <property type="term" value="F:dipeptidyl-peptidase activity"/>
    <property type="evidence" value="ECO:0007669"/>
    <property type="project" value="TreeGrafter"/>
</dbReference>
<sequence length="1264" mass="139429">MVECRRTQKMGSQFSLQPLLSILLLLLIAGFIVELASRFNGLLLYIEHRYYGESMPFGSEDKAFKNASTFGYLSSTQALADYAQLITDVKKNLSAENCPVIAVGGSYGGMLSSWLRLKYPHIVTGALASSAPILYFDDITPQNGYHVVVTNDFRKYSESCYNTIKQSWNEIDRVGAVANGLQDLSRIFSTCSPLDSTQKLKDHLSMVYVISAQYDNPPENWVSKVCSAIDGTPQETDILGRVAAGLNASILGGRGGPCNYISDFNLNNKSAWDWQTCTEMVMPIGYGGNDTMFEAWPFDLNNLTRTCQAVFGVTPRPHWITTEFGGHDIKSVLGKFASNIIFSNGLRDPYSVGGVLQDISDTVLAVYTNEGAHGLDLSNSSPSDPDCEKQFVINKMATKFKIEKFNGGNFLLWKMKMREILMKDNCLLAIGDRPIEITDDNKWKEMDGNAVASLHIALADGVLSSIVEKKTTKVIWDTLTRLYENKSLHNKIFLKRRLYTLRKVESSSMTDHINIMNTLFSQLTELRHKIEENECVELLLQSLPDSYDQLIINLTNNILVEYLVFDDVAAAVLVEESRRKNKEDRSKSSQQAETLTMTRGRSTECDPSGNHNHEFGGHDIKSVLGKFASNIIFSNGLRDPYSVGGVLQDISDTVVAVYTNEGAHGLDLSSSSPKVPITFQIAGFIVELASRFNGLLLYIEHRYYGESMPFGSEDKAFKNASTFGYLSSTQALADYAQLITDVKKNLSAENCPVIAVGGSYGGMLSSWLRLKYPHIVTGALASSAPILYFDDITPQNGYHVVVTNDFREYSESCYNTIKQSWNEIDRVGAVANGLEDLSRIFSTCSPLDSTQKLKDHLSMVYVISAQYDNPPENWVSKVCSAIDGTPQETDILGRVAAGLNASILGGRGGPCNYISDFNLNNKSAWDWQTCTEMVMPIGYGGNDTMFEAWPFDLNNLTRTCQAVFGVTPRPHWITTEFGGHDIKSVLGKFASNIIFSNGLRDPYSVGGVLQDISDTVVAVYTNEGAHGLDLSSSSPSDPDWVLQDISDTVVAVYTNEGAHGLDLSSSSPSDPHCAPILAYLGAEAPLDGDIAGIGFLTDNAVRFNALLVYIEHRYYGKSIPFGSREEALKNASTLGYFNSAQAIADYAEILIHVKKQYHAEDSPVIVVGGSYGGMLASYFRLKYPHVALGALASSAPILYFDDITPHDGYFSIVTKDFREASETCYQTIRDSWSEIDKVASQLDGLSTLSKKFKTCKCCCLLWRK</sequence>
<reference evidence="7" key="2">
    <citation type="submission" date="2023-06" db="EMBL/GenBank/DDBJ databases">
        <authorList>
            <person name="Swenson N.G."/>
            <person name="Wegrzyn J.L."/>
            <person name="Mcevoy S.L."/>
        </authorList>
    </citation>
    <scope>NUCLEOTIDE SEQUENCE</scope>
    <source>
        <strain evidence="7">NS2018</strain>
        <tissue evidence="7">Leaf</tissue>
    </source>
</reference>
<keyword evidence="4" id="KW-0378">Hydrolase</keyword>
<protein>
    <recommendedName>
        <fullName evidence="9">Lysosomal Pro-X carboxypeptidase</fullName>
    </recommendedName>
</protein>
<organism evidence="7 8">
    <name type="scientific">Acer saccharum</name>
    <name type="common">Sugar maple</name>
    <dbReference type="NCBI Taxonomy" id="4024"/>
    <lineage>
        <taxon>Eukaryota</taxon>
        <taxon>Viridiplantae</taxon>
        <taxon>Streptophyta</taxon>
        <taxon>Embryophyta</taxon>
        <taxon>Tracheophyta</taxon>
        <taxon>Spermatophyta</taxon>
        <taxon>Magnoliopsida</taxon>
        <taxon>eudicotyledons</taxon>
        <taxon>Gunneridae</taxon>
        <taxon>Pentapetalae</taxon>
        <taxon>rosids</taxon>
        <taxon>malvids</taxon>
        <taxon>Sapindales</taxon>
        <taxon>Sapindaceae</taxon>
        <taxon>Hippocastanoideae</taxon>
        <taxon>Acereae</taxon>
        <taxon>Acer</taxon>
    </lineage>
</organism>
<evidence type="ECO:0008006" key="9">
    <source>
        <dbReference type="Google" id="ProtNLM"/>
    </source>
</evidence>
<keyword evidence="2" id="KW-0645">Protease</keyword>